<dbReference type="Gene3D" id="3.40.50.10390">
    <property type="entry name" value="Gingipain r, domain 1"/>
    <property type="match status" value="1"/>
</dbReference>
<dbReference type="NCBIfam" id="NF033707">
    <property type="entry name" value="T9SS_sortase"/>
    <property type="match status" value="1"/>
</dbReference>
<dbReference type="InterPro" id="IPR029030">
    <property type="entry name" value="Caspase-like_dom_sf"/>
</dbReference>
<dbReference type="SUPFAM" id="SSF52129">
    <property type="entry name" value="Caspase-like"/>
    <property type="match status" value="1"/>
</dbReference>
<dbReference type="RefSeq" id="WP_129462014.1">
    <property type="nucleotide sequence ID" value="NZ_SBKN01000006.1"/>
</dbReference>
<protein>
    <submittedName>
        <fullName evidence="4">Type IX secretion system sortase PorU</fullName>
    </submittedName>
</protein>
<dbReference type="GO" id="GO:0006508">
    <property type="term" value="P:proteolysis"/>
    <property type="evidence" value="ECO:0007669"/>
    <property type="project" value="InterPro"/>
</dbReference>
<dbReference type="InterPro" id="IPR029031">
    <property type="entry name" value="Gingipain_N_sf"/>
</dbReference>
<feature type="chain" id="PRO_5020276636" evidence="2">
    <location>
        <begin position="19"/>
        <end position="1273"/>
    </location>
</feature>
<evidence type="ECO:0000259" key="3">
    <source>
        <dbReference type="Pfam" id="PF01364"/>
    </source>
</evidence>
<dbReference type="Pfam" id="PF01364">
    <property type="entry name" value="Peptidase_C25"/>
    <property type="match status" value="1"/>
</dbReference>
<proteinExistence type="predicted"/>
<reference evidence="5" key="1">
    <citation type="submission" date="2019-01" db="EMBL/GenBank/DDBJ databases">
        <title>Cytophagaceae bacterium strain CAR-16.</title>
        <authorList>
            <person name="Chen W.-M."/>
        </authorList>
    </citation>
    <scope>NUCLEOTIDE SEQUENCE [LARGE SCALE GENOMIC DNA]</scope>
    <source>
        <strain evidence="5">WWJ-16</strain>
    </source>
</reference>
<dbReference type="GO" id="GO:0008234">
    <property type="term" value="F:cysteine-type peptidase activity"/>
    <property type="evidence" value="ECO:0007669"/>
    <property type="project" value="InterPro"/>
</dbReference>
<dbReference type="EMBL" id="SBKN01000006">
    <property type="protein sequence ID" value="RXR22025.1"/>
    <property type="molecule type" value="Genomic_DNA"/>
</dbReference>
<gene>
    <name evidence="4" type="primary">porU</name>
    <name evidence="4" type="ORF">EQG61_11140</name>
</gene>
<evidence type="ECO:0000313" key="5">
    <source>
        <dbReference type="Proteomes" id="UP000289857"/>
    </source>
</evidence>
<dbReference type="Gene3D" id="3.40.50.1460">
    <property type="match status" value="1"/>
</dbReference>
<feature type="domain" description="Gingipain" evidence="3">
    <location>
        <begin position="539"/>
        <end position="909"/>
    </location>
</feature>
<sequence>MKKIAILFILLFSLSISAQIHKTMALDWSSKRTYSQGLTEFVIPSIINEGFRYDVPSRSVRFSFKIFDVANIQQSDVQLQGLTYSAITAQELGQLDVSKILDNHDLKVYAYKNREQPIAEVSIAPIIKVAGGFQKLTGFTYQVVTSAKSNPNIVNTVPTVSQSVLATGTFKSFYVEKSGVYKLSKSFLNSIGITTNGIDPRKLKVFGNGGRMVPLSNQENYPFDLEENAIQIVGEDDGVFNDSDYILMYCEGMDNWSDENETHLNLYADKSYYYVTVATDAGKRIQSMAQPSGAPTQTFTTFDDYQFHEVDLTNIGKLGRLWFGESFATTTSQEFTFAFPNVVNTATSRITVHVGANSFADSNFKVSVNGQTTGTVILSAVIPNAGTEASHSYLNSNIPTSQNYTVKLEYDNQGVPTAKAFLDYIIIKTKSNLTGIGKQYRFYDANAAFTNGIGEYQITNAAGIQQVWDITDIYNVSGIVNTAASLNFKVNLGTERRFITVVDADVFTPLKESDTSVANQDLKGTLLKDANGDFEDVDYVIVTPEFLKTQADQLAEFHRSYSNYTVRVVTLPMIYQEFSGGKQDIGAIRNMMRYIYFNASSPTNRVKYLNLFGDASYDFKNRISNNTNIVPIYHAVNSYYSGETSFASDDFFALMDDTEGDPIYGFAADIAVGRMLVSTPQQAAEMVNKVIEYHDEKSFGSWRNNYVSISDDADKDPDASLQVRQNQLTDEIYTQKAFINYKKIFMDSYVQQTTAGGDRYPQAKLDLNNAFEKGALVFNYLGHGGEDGLTAERLWDKFDGYDYLNRYRYPLFITITCEFSRFDNPQRPTAGEYTYWNPKGGAISLITTIRSIGQFQAENFNDNLSSKLFAYGSNSYWSIAESMRQAKAMSNNNSATRVVFYLGDPALKLAIAKPKVVLTKINDVPISQPTDDLKALGVVKLSGEVQNESGVLQSNYNGELAINVFDKPYTKDVLNNDGFSTSLTFSNLGETIFRGNVSVVNGQFDVNFVVPRDIRIPIGNGRVSFYSKENNVNQDHTGYSFDIRVGGVNTAAEVDNVGPRVRLYMNDESFVDGGITNASPFFLAFLEDEHGINTASGIGHDIVAILDGDETNPYVLNDYYETQLNDYTKGKIRFPFRDLAKGFHTITFKAWDVYNNPVTAEIHFVVADGNGITLTNVLNYPNPFVNYTEFWFNHNRPLEPLEVQVQIFTVTGKIVKTINQTVTTDGFLSREIKWDGLDDFGSKIGKGVYVYKLKVRSTVNGNTAEKIEKLVIL</sequence>
<keyword evidence="5" id="KW-1185">Reference proteome</keyword>
<accession>A0A4Q1K981</accession>
<dbReference type="CDD" id="cd02258">
    <property type="entry name" value="Peptidase_C25_N"/>
    <property type="match status" value="1"/>
</dbReference>
<dbReference type="AlphaFoldDB" id="A0A4Q1K981"/>
<dbReference type="Proteomes" id="UP000289857">
    <property type="component" value="Unassembled WGS sequence"/>
</dbReference>
<evidence type="ECO:0000256" key="2">
    <source>
        <dbReference type="SAM" id="SignalP"/>
    </source>
</evidence>
<name>A0A4Q1K981_9FLAO</name>
<comment type="caution">
    <text evidence="4">The sequence shown here is derived from an EMBL/GenBank/DDBJ whole genome shotgun (WGS) entry which is preliminary data.</text>
</comment>
<keyword evidence="1 2" id="KW-0732">Signal</keyword>
<evidence type="ECO:0000256" key="1">
    <source>
        <dbReference type="ARBA" id="ARBA00022729"/>
    </source>
</evidence>
<evidence type="ECO:0000313" key="4">
    <source>
        <dbReference type="EMBL" id="RXR22025.1"/>
    </source>
</evidence>
<dbReference type="Gene3D" id="2.60.40.4070">
    <property type="match status" value="1"/>
</dbReference>
<organism evidence="4 5">
    <name type="scientific">Flavobacterium stagni</name>
    <dbReference type="NCBI Taxonomy" id="2506421"/>
    <lineage>
        <taxon>Bacteria</taxon>
        <taxon>Pseudomonadati</taxon>
        <taxon>Bacteroidota</taxon>
        <taxon>Flavobacteriia</taxon>
        <taxon>Flavobacteriales</taxon>
        <taxon>Flavobacteriaceae</taxon>
        <taxon>Flavobacterium</taxon>
    </lineage>
</organism>
<feature type="signal peptide" evidence="2">
    <location>
        <begin position="1"/>
        <end position="18"/>
    </location>
</feature>
<dbReference type="OrthoDB" id="9809780at2"/>
<dbReference type="InterPro" id="IPR001769">
    <property type="entry name" value="Gingipain"/>
</dbReference>